<evidence type="ECO:0000256" key="2">
    <source>
        <dbReference type="ARBA" id="ARBA00010304"/>
    </source>
</evidence>
<dbReference type="FunFam" id="3.40.50.12650:FF:000005">
    <property type="entry name" value="DNA repair metallo-beta-lactamase family protein"/>
    <property type="match status" value="1"/>
</dbReference>
<dbReference type="Proteomes" id="UP001605036">
    <property type="component" value="Unassembled WGS sequence"/>
</dbReference>
<proteinExistence type="inferred from homology"/>
<name>A0ABD1XLR4_9MARC</name>
<comment type="similarity">
    <text evidence="2">Belongs to the DNA repair metallo-beta-lactamase (DRMBL) family.</text>
</comment>
<evidence type="ECO:0000259" key="8">
    <source>
        <dbReference type="Pfam" id="PF12706"/>
    </source>
</evidence>
<dbReference type="EMBL" id="JBHFFA010000008">
    <property type="protein sequence ID" value="KAL2609894.1"/>
    <property type="molecule type" value="Genomic_DNA"/>
</dbReference>
<evidence type="ECO:0000256" key="1">
    <source>
        <dbReference type="ARBA" id="ARBA00004123"/>
    </source>
</evidence>
<evidence type="ECO:0000256" key="5">
    <source>
        <dbReference type="ARBA" id="ARBA00023242"/>
    </source>
</evidence>
<feature type="compositionally biased region" description="Polar residues" evidence="6">
    <location>
        <begin position="433"/>
        <end position="445"/>
    </location>
</feature>
<comment type="caution">
    <text evidence="9">The sequence shown here is derived from an EMBL/GenBank/DDBJ whole genome shotgun (WGS) entry which is preliminary data.</text>
</comment>
<feature type="region of interest" description="Disordered" evidence="6">
    <location>
        <begin position="416"/>
        <end position="445"/>
    </location>
</feature>
<dbReference type="GO" id="GO:0005634">
    <property type="term" value="C:nucleus"/>
    <property type="evidence" value="ECO:0007669"/>
    <property type="project" value="UniProtKB-SubCell"/>
</dbReference>
<dbReference type="FunFam" id="3.60.15.10:FF:000039">
    <property type="entry name" value="DNA repair metallo-beta-lactamase family protein"/>
    <property type="match status" value="1"/>
</dbReference>
<organism evidence="9 10">
    <name type="scientific">Riccia fluitans</name>
    <dbReference type="NCBI Taxonomy" id="41844"/>
    <lineage>
        <taxon>Eukaryota</taxon>
        <taxon>Viridiplantae</taxon>
        <taxon>Streptophyta</taxon>
        <taxon>Embryophyta</taxon>
        <taxon>Marchantiophyta</taxon>
        <taxon>Marchantiopsida</taxon>
        <taxon>Marchantiidae</taxon>
        <taxon>Marchantiales</taxon>
        <taxon>Ricciaceae</taxon>
        <taxon>Riccia</taxon>
    </lineage>
</organism>
<reference evidence="9 10" key="1">
    <citation type="submission" date="2024-09" db="EMBL/GenBank/DDBJ databases">
        <title>Chromosome-scale assembly of Riccia fluitans.</title>
        <authorList>
            <person name="Paukszto L."/>
            <person name="Sawicki J."/>
            <person name="Karawczyk K."/>
            <person name="Piernik-Szablinska J."/>
            <person name="Szczecinska M."/>
            <person name="Mazdziarz M."/>
        </authorList>
    </citation>
    <scope>NUCLEOTIDE SEQUENCE [LARGE SCALE GENOMIC DNA]</scope>
    <source>
        <strain evidence="9">Rf_01</strain>
        <tissue evidence="9">Aerial parts of the thallus</tissue>
    </source>
</reference>
<dbReference type="PANTHER" id="PTHR23240">
    <property type="entry name" value="DNA CROSS-LINK REPAIR PROTEIN PSO2/SNM1-RELATED"/>
    <property type="match status" value="1"/>
</dbReference>
<dbReference type="Gene3D" id="3.60.15.10">
    <property type="entry name" value="Ribonuclease Z/Hydroxyacylglutathione hydrolase-like"/>
    <property type="match status" value="1"/>
</dbReference>
<dbReference type="PANTHER" id="PTHR23240:SF31">
    <property type="entry name" value="DNA REPAIR METALLO-BETA-LACTAMASE FAMILY PROTEIN"/>
    <property type="match status" value="1"/>
</dbReference>
<feature type="domain" description="DNA repair metallo-beta-lactamase" evidence="7">
    <location>
        <begin position="262"/>
        <end position="388"/>
    </location>
</feature>
<evidence type="ECO:0000256" key="4">
    <source>
        <dbReference type="ARBA" id="ARBA00023204"/>
    </source>
</evidence>
<keyword evidence="10" id="KW-1185">Reference proteome</keyword>
<evidence type="ECO:0000256" key="3">
    <source>
        <dbReference type="ARBA" id="ARBA00022763"/>
    </source>
</evidence>
<protein>
    <recommendedName>
        <fullName evidence="11">Artemis</fullName>
    </recommendedName>
</protein>
<keyword evidence="5" id="KW-0539">Nucleus</keyword>
<accession>A0ABD1XLR4</accession>
<comment type="subcellular location">
    <subcellularLocation>
        <location evidence="1">Nucleus</location>
    </subcellularLocation>
</comment>
<dbReference type="Gene3D" id="3.40.50.12650">
    <property type="match status" value="1"/>
</dbReference>
<sequence length="639" mass="72211">MKHFNVGSEFVIKIICSGIRDLEIWPRPLQSLHAASILQKAMPVELKDKYPFAVDTWTLQSRKKKYHFLSHAHTDHTSGIETFANGRIYCSDITRRLLLRRFPKLESVEFITLETEDTKLILDPEQSFTVTALNANHCAGALMFLFEGSFGNVLHSGDCRLSEDCLNNILEKYKARQCVLDCVYLDCTFGKERICIPSKLAAFNQVQECILSHSKATIVYLACDLLGYEELLSALAQYFKSKIFVDKKLLPDFYADAKLLIPEFLTEDPSATKFHICPGFPKLYERAKVKFMEAHRQKQEEPLFIRPSAQWYTYGGRLEGAGYGFALGVSLKRHNNNMRRAIPTPKAAEKDQYGIWHVCFSAHSSRAELERAMEILWPKEVISTTPDCHAKEIMGGRAGLYHIDIELPKKVPRISKSSSRFTDDSCPSKKVRSNSVEGSDAGNTLDTGVTLFGSARYTIPASPPMSFSSVDSEDSQPADNADKDITDMDMSTEISSRAATRPVDLEDSQPTDKGDKHITEMEVYTEISSRAAKRPVDLEDPQLTNRADRHMTEMEMYTEISPRAAKRPVDSEDSQPTNRADKLITEIKMYTEIFPRAAKRPACGGSLEESTHKLYRSFRVPIPSPLPSLVDLYEDYVNF</sequence>
<dbReference type="Pfam" id="PF12706">
    <property type="entry name" value="Lactamase_B_2"/>
    <property type="match status" value="1"/>
</dbReference>
<evidence type="ECO:0000313" key="10">
    <source>
        <dbReference type="Proteomes" id="UP001605036"/>
    </source>
</evidence>
<evidence type="ECO:0000256" key="6">
    <source>
        <dbReference type="SAM" id="MobiDB-lite"/>
    </source>
</evidence>
<evidence type="ECO:0000313" key="9">
    <source>
        <dbReference type="EMBL" id="KAL2609894.1"/>
    </source>
</evidence>
<feature type="region of interest" description="Disordered" evidence="6">
    <location>
        <begin position="463"/>
        <end position="515"/>
    </location>
</feature>
<dbReference type="AlphaFoldDB" id="A0ABD1XLR4"/>
<evidence type="ECO:0000259" key="7">
    <source>
        <dbReference type="Pfam" id="PF07522"/>
    </source>
</evidence>
<dbReference type="Pfam" id="PF07522">
    <property type="entry name" value="DRMBL"/>
    <property type="match status" value="1"/>
</dbReference>
<dbReference type="InterPro" id="IPR011084">
    <property type="entry name" value="DRMBL"/>
</dbReference>
<evidence type="ECO:0008006" key="11">
    <source>
        <dbReference type="Google" id="ProtNLM"/>
    </source>
</evidence>
<dbReference type="GO" id="GO:0006281">
    <property type="term" value="P:DNA repair"/>
    <property type="evidence" value="ECO:0007669"/>
    <property type="project" value="UniProtKB-KW"/>
</dbReference>
<gene>
    <name evidence="9" type="ORF">R1flu_028467</name>
</gene>
<dbReference type="SUPFAM" id="SSF56281">
    <property type="entry name" value="Metallo-hydrolase/oxidoreductase"/>
    <property type="match status" value="1"/>
</dbReference>
<keyword evidence="3" id="KW-0227">DNA damage</keyword>
<keyword evidence="4" id="KW-0234">DNA repair</keyword>
<dbReference type="InterPro" id="IPR036866">
    <property type="entry name" value="RibonucZ/Hydroxyglut_hydro"/>
</dbReference>
<dbReference type="InterPro" id="IPR001279">
    <property type="entry name" value="Metallo-B-lactamas"/>
</dbReference>
<feature type="domain" description="Metallo-beta-lactamase" evidence="8">
    <location>
        <begin position="68"/>
        <end position="188"/>
    </location>
</feature>